<organism evidence="1 2">
    <name type="scientific">Polymorphospora rubra</name>
    <dbReference type="NCBI Taxonomy" id="338584"/>
    <lineage>
        <taxon>Bacteria</taxon>
        <taxon>Bacillati</taxon>
        <taxon>Actinomycetota</taxon>
        <taxon>Actinomycetes</taxon>
        <taxon>Micromonosporales</taxon>
        <taxon>Micromonosporaceae</taxon>
        <taxon>Polymorphospora</taxon>
    </lineage>
</organism>
<evidence type="ECO:0000313" key="1">
    <source>
        <dbReference type="EMBL" id="BCJ66492.1"/>
    </source>
</evidence>
<reference evidence="1" key="1">
    <citation type="submission" date="2020-08" db="EMBL/GenBank/DDBJ databases">
        <title>Whole genome shotgun sequence of Polymorphospora rubra NBRC 101157.</title>
        <authorList>
            <person name="Komaki H."/>
            <person name="Tamura T."/>
        </authorList>
    </citation>
    <scope>NUCLEOTIDE SEQUENCE</scope>
    <source>
        <strain evidence="1">NBRC 101157</strain>
    </source>
</reference>
<sequence length="114" mass="11920">MAHLASGGVKAAQRVCETVSVTRKGEEATTMELYVKQRSEWLSAALTSVSAVRVLPSADTALLPQTHQAPTQAELILAPKSVEAKGISGFAGGDVPTAAKRMDVRGVPPRGRPV</sequence>
<protein>
    <submittedName>
        <fullName evidence="1">Uncharacterized protein</fullName>
    </submittedName>
</protein>
<name>A0A810MZE2_9ACTN</name>
<accession>A0A810MZE2</accession>
<dbReference type="KEGG" id="pry:Prubr_35130"/>
<keyword evidence="2" id="KW-1185">Reference proteome</keyword>
<proteinExistence type="predicted"/>
<dbReference type="Proteomes" id="UP000680866">
    <property type="component" value="Chromosome"/>
</dbReference>
<dbReference type="EMBL" id="AP023359">
    <property type="protein sequence ID" value="BCJ66492.1"/>
    <property type="molecule type" value="Genomic_DNA"/>
</dbReference>
<gene>
    <name evidence="1" type="ORF">Prubr_35130</name>
</gene>
<dbReference type="AlphaFoldDB" id="A0A810MZE2"/>
<evidence type="ECO:0000313" key="2">
    <source>
        <dbReference type="Proteomes" id="UP000680866"/>
    </source>
</evidence>